<dbReference type="EMBL" id="JAYMGO010000006">
    <property type="protein sequence ID" value="KAL1272390.1"/>
    <property type="molecule type" value="Genomic_DNA"/>
</dbReference>
<reference evidence="8 9" key="1">
    <citation type="submission" date="2023-09" db="EMBL/GenBank/DDBJ databases">
        <authorList>
            <person name="Wang M."/>
        </authorList>
    </citation>
    <scope>NUCLEOTIDE SEQUENCE [LARGE SCALE GENOMIC DNA]</scope>
    <source>
        <strain evidence="8">GT-2023</strain>
        <tissue evidence="8">Liver</tissue>
    </source>
</reference>
<feature type="region of interest" description="Disordered" evidence="6">
    <location>
        <begin position="882"/>
        <end position="956"/>
    </location>
</feature>
<sequence>MCRTACRLPPRKDEGNVDPSLFVEPITEERAARTLYRIELLRKVREQVLRHPLLAARLQLCRPSLYLPVWWECGKHDRDLLIGVAKHGLSRTDFYILNDPQLSFLEAHRNYVHKENHRYPVPGLPHHHCCLYDANLGHCQSPQPPEYHPTPSHHTPTQLVHTHGHHQPNEVVASESGSSLGIGSGNREGFLDCPPLDDSLELGSLQHEGLTSDTLHGKSGKEAFNGFPFNSATGGQNMLNSYGVQGELNGSQGDMADSIAGKLRSDVLVGEQGSSEETGLMAPSVELDELQTPWESSDHAETSDMFNETDPILGAQTLEPSFLDAPQPEDGREGDETLTDCLSMPSSDSQSNPVEPLAPSFMLFKDLNVGEASVDQTDLSASLPEYVPPPLGLPDVSLDQTDPISEEQEDKLSDSNITHGVPSPEEGAESVGFHFEKEELSPDSLKTKDTQDEIDKIPSMESPRENCLEETQKGECKVPFEDSNGDPCEVALEEPYEKPLTEPEKVPLEESYDLTCDETLQEPCEGFQQDTVEQQLVEEPCKEPSEPMEECSLTNTTLSTDYPMPSSLPSSPTTLPDTSASPGLDAVPKQEFLVDPVVSEVKPEPDSTTQTPHLEQTEVLEIKDKIKDEGAKAPALLGDVDGPRFALPICEMTDSVHEIREPTIAQLLQEKALFSFSEWPKDRVVINRIDSICHTILKGKWPSSSQQYESPTSLANTCVPSSAHQRAGFLSTRMPISQSLNFNLPHTVSHLPKERLVAPAFLPELKRPRRGFEFEAEVLAKPSHLGEKIQVGVPHRANALLLNGWQDAAIDLSKPTELTVGGDSGPIGQMSHAVQSASHKITGIGSIQGSLGLDMAGILQAGLIHPVTGQIVNGGLRRDDSMLRRRRGRRRNVETPDLSFIKGRSVNLPEQQSGSESISHPVVSSTSSQSEGPPSTPTTLSSHPPAPSPAPPPAAETLNVSMDRETANKGLMEWLRQNPNYNMELSAFPSQNASMLHSFLERPKQRRHRCKDPTKLDVNSLTGEERVPVVHRNTGRRLGGAMAPAIKELSRWLDANSEYSVAPDWADVVKHSGFLPEGKFTRILSAPVCRDSGPRRRGRRPRNEMPKAPELPAGMGPLFMNGGLIGSMDLVSLPNLRNVPGIPLTGIMGFPHGFATAVPSGEDAKNGLSMLPMMLHSMAAVQPPMYSAHMSGIMNQPLSTATSTMSTVTASSTTVSVTSTNSATVTSTSSPADSSDSAPQRDNASSPMSMENGNKEDAKQGVEEKKVSASVSTAAATSSSSSSSSIKSTGSHLTFNPFLIPGMSHSLLYPHMFLPPGSIMALPAMPAADSTGSPKRKRKKVREEGPEEGSGNVGVHIDGVESKEVKDEQTPGQKSLEVEMEEGRPDVDLPQVNDPSVPIKDPLEDKSTGEKYKNELGEEPELNAQGSCDVED</sequence>
<dbReference type="Gene3D" id="1.10.10.60">
    <property type="entry name" value="Homeodomain-like"/>
    <property type="match status" value="1"/>
</dbReference>
<keyword evidence="4" id="KW-0804">Transcription</keyword>
<dbReference type="PANTHER" id="PTHR46850">
    <property type="entry name" value="CHROMODOMAIN-HELICASE-DNA-BINDING PROTEIN 9"/>
    <property type="match status" value="1"/>
</dbReference>
<protein>
    <recommendedName>
        <fullName evidence="7">BRK domain-containing protein</fullName>
    </recommendedName>
</protein>
<feature type="compositionally biased region" description="Low complexity" evidence="6">
    <location>
        <begin position="1214"/>
        <end position="1238"/>
    </location>
</feature>
<dbReference type="InterPro" id="IPR006576">
    <property type="entry name" value="BRK_domain"/>
</dbReference>
<feature type="compositionally biased region" description="Basic and acidic residues" evidence="6">
    <location>
        <begin position="1358"/>
        <end position="1369"/>
    </location>
</feature>
<evidence type="ECO:0000256" key="5">
    <source>
        <dbReference type="ARBA" id="ARBA00023242"/>
    </source>
</evidence>
<feature type="compositionally biased region" description="Low complexity" evidence="6">
    <location>
        <begin position="563"/>
        <end position="580"/>
    </location>
</feature>
<feature type="compositionally biased region" description="Pro residues" evidence="6">
    <location>
        <begin position="944"/>
        <end position="954"/>
    </location>
</feature>
<organism evidence="8 9">
    <name type="scientific">Cirrhinus molitorella</name>
    <name type="common">mud carp</name>
    <dbReference type="NCBI Taxonomy" id="172907"/>
    <lineage>
        <taxon>Eukaryota</taxon>
        <taxon>Metazoa</taxon>
        <taxon>Chordata</taxon>
        <taxon>Craniata</taxon>
        <taxon>Vertebrata</taxon>
        <taxon>Euteleostomi</taxon>
        <taxon>Actinopterygii</taxon>
        <taxon>Neopterygii</taxon>
        <taxon>Teleostei</taxon>
        <taxon>Ostariophysi</taxon>
        <taxon>Cypriniformes</taxon>
        <taxon>Cyprinidae</taxon>
        <taxon>Labeoninae</taxon>
        <taxon>Labeonini</taxon>
        <taxon>Cirrhinus</taxon>
    </lineage>
</organism>
<dbReference type="SMART" id="SM00592">
    <property type="entry name" value="BRK"/>
    <property type="match status" value="1"/>
</dbReference>
<comment type="caution">
    <text evidence="8">The sequence shown here is derived from an EMBL/GenBank/DDBJ whole genome shotgun (WGS) entry which is preliminary data.</text>
</comment>
<feature type="region of interest" description="Disordered" evidence="6">
    <location>
        <begin position="1325"/>
        <end position="1432"/>
    </location>
</feature>
<evidence type="ECO:0000313" key="8">
    <source>
        <dbReference type="EMBL" id="KAL1272390.1"/>
    </source>
</evidence>
<feature type="region of interest" description="Disordered" evidence="6">
    <location>
        <begin position="142"/>
        <end position="195"/>
    </location>
</feature>
<keyword evidence="9" id="KW-1185">Reference proteome</keyword>
<keyword evidence="3" id="KW-0805">Transcription regulation</keyword>
<feature type="compositionally biased region" description="Low complexity" evidence="6">
    <location>
        <begin position="913"/>
        <end position="943"/>
    </location>
</feature>
<feature type="domain" description="BRK" evidence="7">
    <location>
        <begin position="1022"/>
        <end position="1066"/>
    </location>
</feature>
<feature type="region of interest" description="Disordered" evidence="6">
    <location>
        <begin position="1214"/>
        <end position="1290"/>
    </location>
</feature>
<evidence type="ECO:0000256" key="4">
    <source>
        <dbReference type="ARBA" id="ARBA00023163"/>
    </source>
</evidence>
<feature type="region of interest" description="Disordered" evidence="6">
    <location>
        <begin position="1089"/>
        <end position="1113"/>
    </location>
</feature>
<dbReference type="SUPFAM" id="SSF160481">
    <property type="entry name" value="BRK domain-like"/>
    <property type="match status" value="1"/>
</dbReference>
<dbReference type="PANTHER" id="PTHR46850:SF1">
    <property type="entry name" value="CHROMODOMAIN-HELICASE-DNA-BINDING PROTEIN 9"/>
    <property type="match status" value="1"/>
</dbReference>
<evidence type="ECO:0000259" key="7">
    <source>
        <dbReference type="SMART" id="SM00592"/>
    </source>
</evidence>
<dbReference type="Pfam" id="PF07533">
    <property type="entry name" value="BRK"/>
    <property type="match status" value="1"/>
</dbReference>
<feature type="compositionally biased region" description="Basic and acidic residues" evidence="6">
    <location>
        <begin position="434"/>
        <end position="470"/>
    </location>
</feature>
<gene>
    <name evidence="8" type="ORF">QQF64_028252</name>
</gene>
<dbReference type="Gene3D" id="3.40.5.120">
    <property type="match status" value="2"/>
</dbReference>
<keyword evidence="5" id="KW-0539">Nucleus</keyword>
<feature type="region of interest" description="Disordered" evidence="6">
    <location>
        <begin position="381"/>
        <end position="470"/>
    </location>
</feature>
<evidence type="ECO:0000313" key="9">
    <source>
        <dbReference type="Proteomes" id="UP001558613"/>
    </source>
</evidence>
<feature type="compositionally biased region" description="Basic and acidic residues" evidence="6">
    <location>
        <begin position="1253"/>
        <end position="1267"/>
    </location>
</feature>
<name>A0ABR3N636_9TELE</name>
<comment type="subcellular location">
    <subcellularLocation>
        <location evidence="1">Nucleus</location>
    </subcellularLocation>
</comment>
<evidence type="ECO:0000256" key="6">
    <source>
        <dbReference type="SAM" id="MobiDB-lite"/>
    </source>
</evidence>
<feature type="region of interest" description="Disordered" evidence="6">
    <location>
        <begin position="540"/>
        <end position="580"/>
    </location>
</feature>
<accession>A0ABR3N636</accession>
<feature type="compositionally biased region" description="Basic and acidic residues" evidence="6">
    <location>
        <begin position="1401"/>
        <end position="1416"/>
    </location>
</feature>
<evidence type="ECO:0000256" key="3">
    <source>
        <dbReference type="ARBA" id="ARBA00023015"/>
    </source>
</evidence>
<evidence type="ECO:0000256" key="1">
    <source>
        <dbReference type="ARBA" id="ARBA00004123"/>
    </source>
</evidence>
<dbReference type="Proteomes" id="UP001558613">
    <property type="component" value="Unassembled WGS sequence"/>
</dbReference>
<feature type="compositionally biased region" description="Polar residues" evidence="6">
    <location>
        <begin position="1240"/>
        <end position="1252"/>
    </location>
</feature>
<dbReference type="InterPro" id="IPR051493">
    <property type="entry name" value="CHD"/>
</dbReference>
<feature type="compositionally biased region" description="Low complexity" evidence="6">
    <location>
        <begin position="1268"/>
        <end position="1285"/>
    </location>
</feature>
<comment type="similarity">
    <text evidence="2">Belongs to the SNF2/RAD54 helicase family.</text>
</comment>
<evidence type="ECO:0000256" key="2">
    <source>
        <dbReference type="ARBA" id="ARBA00007025"/>
    </source>
</evidence>
<dbReference type="InterPro" id="IPR037259">
    <property type="entry name" value="BRK_sf"/>
</dbReference>
<proteinExistence type="inferred from homology"/>